<accession>A0AAQ1JP41</accession>
<keyword evidence="2" id="KW-1185">Reference proteome</keyword>
<organism evidence="1 2">
    <name type="scientific">Halopseudomonas aestusnigri</name>
    <dbReference type="NCBI Taxonomy" id="857252"/>
    <lineage>
        <taxon>Bacteria</taxon>
        <taxon>Pseudomonadati</taxon>
        <taxon>Pseudomonadota</taxon>
        <taxon>Gammaproteobacteria</taxon>
        <taxon>Pseudomonadales</taxon>
        <taxon>Pseudomonadaceae</taxon>
        <taxon>Halopseudomonas</taxon>
    </lineage>
</organism>
<name>A0AAQ1JP41_9GAMM</name>
<dbReference type="Proteomes" id="UP000243518">
    <property type="component" value="Unassembled WGS sequence"/>
</dbReference>
<gene>
    <name evidence="1" type="ORF">SAMN05216586_10273</name>
</gene>
<sequence>MVSDGLGASSLSGKSVLGGSLSDRRGCYAFGVGLALGLYRLLSLSRLHPYNATLFAKAQCL</sequence>
<proteinExistence type="predicted"/>
<reference evidence="1 2" key="1">
    <citation type="submission" date="2016-10" db="EMBL/GenBank/DDBJ databases">
        <authorList>
            <person name="Varghese N."/>
            <person name="Submissions S."/>
        </authorList>
    </citation>
    <scope>NUCLEOTIDE SEQUENCE [LARGE SCALE GENOMIC DNA]</scope>
    <source>
        <strain evidence="1 2">CECT 8317</strain>
    </source>
</reference>
<dbReference type="AlphaFoldDB" id="A0AAQ1JP41"/>
<evidence type="ECO:0000313" key="1">
    <source>
        <dbReference type="EMBL" id="SEF83908.1"/>
    </source>
</evidence>
<evidence type="ECO:0000313" key="2">
    <source>
        <dbReference type="Proteomes" id="UP000243518"/>
    </source>
</evidence>
<protein>
    <submittedName>
        <fullName evidence="1">Uncharacterized protein</fullName>
    </submittedName>
</protein>
<comment type="caution">
    <text evidence="1">The sequence shown here is derived from an EMBL/GenBank/DDBJ whole genome shotgun (WGS) entry which is preliminary data.</text>
</comment>
<dbReference type="EMBL" id="FNVE01000002">
    <property type="protein sequence ID" value="SEF83908.1"/>
    <property type="molecule type" value="Genomic_DNA"/>
</dbReference>